<sequence length="157" mass="16800">MPGRGDFSLLCEVSAGRLATPRSGYAQKRDRHRFRGGSRSEQRLCPGSRRAAPAVGTGDRQEMRVMRAIAPARAPPCFLGRVRGRDTSESSCAPRGSPGLPPLTPAVPRRGGSAVVQPDWCRRRSVSGAWSSLTCRRPNRPRPAACAGPGGRPGCVR</sequence>
<name>A0A366E1V4_9NOCA</name>
<feature type="region of interest" description="Disordered" evidence="1">
    <location>
        <begin position="138"/>
        <end position="157"/>
    </location>
</feature>
<feature type="region of interest" description="Disordered" evidence="1">
    <location>
        <begin position="79"/>
        <end position="112"/>
    </location>
</feature>
<reference evidence="2 3" key="1">
    <citation type="submission" date="2018-06" db="EMBL/GenBank/DDBJ databases">
        <title>Genomic Encyclopedia of Type Strains, Phase IV (KMG-IV): sequencing the most valuable type-strain genomes for metagenomic binning, comparative biology and taxonomic classification.</title>
        <authorList>
            <person name="Goeker M."/>
        </authorList>
    </citation>
    <scope>NUCLEOTIDE SEQUENCE [LARGE SCALE GENOMIC DNA]</scope>
    <source>
        <strain evidence="2 3">DSM 44599</strain>
    </source>
</reference>
<accession>A0A366E1V4</accession>
<proteinExistence type="predicted"/>
<feature type="compositionally biased region" description="Gly residues" evidence="1">
    <location>
        <begin position="148"/>
        <end position="157"/>
    </location>
</feature>
<comment type="caution">
    <text evidence="2">The sequence shown here is derived from an EMBL/GenBank/DDBJ whole genome shotgun (WGS) entry which is preliminary data.</text>
</comment>
<evidence type="ECO:0000256" key="1">
    <source>
        <dbReference type="SAM" id="MobiDB-lite"/>
    </source>
</evidence>
<protein>
    <submittedName>
        <fullName evidence="2">Uncharacterized protein</fullName>
    </submittedName>
</protein>
<evidence type="ECO:0000313" key="3">
    <source>
        <dbReference type="Proteomes" id="UP000252586"/>
    </source>
</evidence>
<organism evidence="2 3">
    <name type="scientific">Nocardia puris</name>
    <dbReference type="NCBI Taxonomy" id="208602"/>
    <lineage>
        <taxon>Bacteria</taxon>
        <taxon>Bacillati</taxon>
        <taxon>Actinomycetota</taxon>
        <taxon>Actinomycetes</taxon>
        <taxon>Mycobacteriales</taxon>
        <taxon>Nocardiaceae</taxon>
        <taxon>Nocardia</taxon>
    </lineage>
</organism>
<dbReference type="AlphaFoldDB" id="A0A366E1V4"/>
<gene>
    <name evidence="2" type="ORF">DFR74_101351</name>
</gene>
<keyword evidence="3" id="KW-1185">Reference proteome</keyword>
<feature type="region of interest" description="Disordered" evidence="1">
    <location>
        <begin position="21"/>
        <end position="60"/>
    </location>
</feature>
<dbReference type="Proteomes" id="UP000252586">
    <property type="component" value="Unassembled WGS sequence"/>
</dbReference>
<dbReference type="EMBL" id="QNRE01000001">
    <property type="protein sequence ID" value="RBO96340.1"/>
    <property type="molecule type" value="Genomic_DNA"/>
</dbReference>
<evidence type="ECO:0000313" key="2">
    <source>
        <dbReference type="EMBL" id="RBO96340.1"/>
    </source>
</evidence>